<proteinExistence type="predicted"/>
<protein>
    <submittedName>
        <fullName evidence="2">Uncharacterized protein</fullName>
    </submittedName>
</protein>
<dbReference type="Proteomes" id="UP000799439">
    <property type="component" value="Unassembled WGS sequence"/>
</dbReference>
<sequence>MWCDFAVLHRRRCDNPAVLPANTYLKGGMSCSNCTVRMINTFAHADSRRSEIVQQRLDAQHRQQRPPLVPRTPAELLGIQPPSRTIDQGLRPAATLSTPQGRTLPPTGPGTQGQASTADLAGSGSNDDQGTSAAATKAQGLSKRRKVEEK</sequence>
<comment type="caution">
    <text evidence="2">The sequence shown here is derived from an EMBL/GenBank/DDBJ whole genome shotgun (WGS) entry which is preliminary data.</text>
</comment>
<evidence type="ECO:0000256" key="1">
    <source>
        <dbReference type="SAM" id="MobiDB-lite"/>
    </source>
</evidence>
<dbReference type="EMBL" id="ML996083">
    <property type="protein sequence ID" value="KAF2154790.1"/>
    <property type="molecule type" value="Genomic_DNA"/>
</dbReference>
<feature type="region of interest" description="Disordered" evidence="1">
    <location>
        <begin position="53"/>
        <end position="150"/>
    </location>
</feature>
<accession>A0A9P4J646</accession>
<evidence type="ECO:0000313" key="3">
    <source>
        <dbReference type="Proteomes" id="UP000799439"/>
    </source>
</evidence>
<keyword evidence="3" id="KW-1185">Reference proteome</keyword>
<name>A0A9P4J646_9PEZI</name>
<reference evidence="2" key="1">
    <citation type="journal article" date="2020" name="Stud. Mycol.">
        <title>101 Dothideomycetes genomes: a test case for predicting lifestyles and emergence of pathogens.</title>
        <authorList>
            <person name="Haridas S."/>
            <person name="Albert R."/>
            <person name="Binder M."/>
            <person name="Bloem J."/>
            <person name="Labutti K."/>
            <person name="Salamov A."/>
            <person name="Andreopoulos B."/>
            <person name="Baker S."/>
            <person name="Barry K."/>
            <person name="Bills G."/>
            <person name="Bluhm B."/>
            <person name="Cannon C."/>
            <person name="Castanera R."/>
            <person name="Culley D."/>
            <person name="Daum C."/>
            <person name="Ezra D."/>
            <person name="Gonzalez J."/>
            <person name="Henrissat B."/>
            <person name="Kuo A."/>
            <person name="Liang C."/>
            <person name="Lipzen A."/>
            <person name="Lutzoni F."/>
            <person name="Magnuson J."/>
            <person name="Mondo S."/>
            <person name="Nolan M."/>
            <person name="Ohm R."/>
            <person name="Pangilinan J."/>
            <person name="Park H.-J."/>
            <person name="Ramirez L."/>
            <person name="Alfaro M."/>
            <person name="Sun H."/>
            <person name="Tritt A."/>
            <person name="Yoshinaga Y."/>
            <person name="Zwiers L.-H."/>
            <person name="Turgeon B."/>
            <person name="Goodwin S."/>
            <person name="Spatafora J."/>
            <person name="Crous P."/>
            <person name="Grigoriev I."/>
        </authorList>
    </citation>
    <scope>NUCLEOTIDE SEQUENCE</scope>
    <source>
        <strain evidence="2">CBS 260.36</strain>
    </source>
</reference>
<organism evidence="2 3">
    <name type="scientific">Myriangium duriaei CBS 260.36</name>
    <dbReference type="NCBI Taxonomy" id="1168546"/>
    <lineage>
        <taxon>Eukaryota</taxon>
        <taxon>Fungi</taxon>
        <taxon>Dikarya</taxon>
        <taxon>Ascomycota</taxon>
        <taxon>Pezizomycotina</taxon>
        <taxon>Dothideomycetes</taxon>
        <taxon>Dothideomycetidae</taxon>
        <taxon>Myriangiales</taxon>
        <taxon>Myriangiaceae</taxon>
        <taxon>Myriangium</taxon>
    </lineage>
</organism>
<gene>
    <name evidence="2" type="ORF">K461DRAFT_275945</name>
</gene>
<dbReference type="AlphaFoldDB" id="A0A9P4J646"/>
<feature type="compositionally biased region" description="Polar residues" evidence="1">
    <location>
        <begin position="112"/>
        <end position="134"/>
    </location>
</feature>
<evidence type="ECO:0000313" key="2">
    <source>
        <dbReference type="EMBL" id="KAF2154790.1"/>
    </source>
</evidence>